<reference evidence="2" key="1">
    <citation type="journal article" date="2023" name="PLoS Negl. Trop. Dis.">
        <title>A genome sequence for Biomphalaria pfeifferi, the major vector snail for the human-infecting parasite Schistosoma mansoni.</title>
        <authorList>
            <person name="Bu L."/>
            <person name="Lu L."/>
            <person name="Laidemitt M.R."/>
            <person name="Zhang S.M."/>
            <person name="Mutuku M."/>
            <person name="Mkoji G."/>
            <person name="Steinauer M."/>
            <person name="Loker E.S."/>
        </authorList>
    </citation>
    <scope>NUCLEOTIDE SEQUENCE</scope>
    <source>
        <strain evidence="2">KasaAsao</strain>
    </source>
</reference>
<accession>A0AAD8AY20</accession>
<comment type="caution">
    <text evidence="2">The sequence shown here is derived from an EMBL/GenBank/DDBJ whole genome shotgun (WGS) entry which is preliminary data.</text>
</comment>
<proteinExistence type="predicted"/>
<dbReference type="Proteomes" id="UP001233172">
    <property type="component" value="Unassembled WGS sequence"/>
</dbReference>
<dbReference type="AlphaFoldDB" id="A0AAD8AY20"/>
<reference evidence="2" key="2">
    <citation type="submission" date="2023-04" db="EMBL/GenBank/DDBJ databases">
        <authorList>
            <person name="Bu L."/>
            <person name="Lu L."/>
            <person name="Laidemitt M.R."/>
            <person name="Zhang S.M."/>
            <person name="Mutuku M."/>
            <person name="Mkoji G."/>
            <person name="Steinauer M."/>
            <person name="Loker E.S."/>
        </authorList>
    </citation>
    <scope>NUCLEOTIDE SEQUENCE</scope>
    <source>
        <strain evidence="2">KasaAsao</strain>
        <tissue evidence="2">Whole Snail</tissue>
    </source>
</reference>
<evidence type="ECO:0000313" key="3">
    <source>
        <dbReference type="Proteomes" id="UP001233172"/>
    </source>
</evidence>
<evidence type="ECO:0000256" key="1">
    <source>
        <dbReference type="SAM" id="MobiDB-lite"/>
    </source>
</evidence>
<evidence type="ECO:0000313" key="2">
    <source>
        <dbReference type="EMBL" id="KAK0044518.1"/>
    </source>
</evidence>
<protein>
    <submittedName>
        <fullName evidence="2">Uncharacterized protein</fullName>
    </submittedName>
</protein>
<dbReference type="EMBL" id="JASAOG010000196">
    <property type="protein sequence ID" value="KAK0044518.1"/>
    <property type="molecule type" value="Genomic_DNA"/>
</dbReference>
<organism evidence="2 3">
    <name type="scientific">Biomphalaria pfeifferi</name>
    <name type="common">Bloodfluke planorb</name>
    <name type="synonym">Freshwater snail</name>
    <dbReference type="NCBI Taxonomy" id="112525"/>
    <lineage>
        <taxon>Eukaryota</taxon>
        <taxon>Metazoa</taxon>
        <taxon>Spiralia</taxon>
        <taxon>Lophotrochozoa</taxon>
        <taxon>Mollusca</taxon>
        <taxon>Gastropoda</taxon>
        <taxon>Heterobranchia</taxon>
        <taxon>Euthyneura</taxon>
        <taxon>Panpulmonata</taxon>
        <taxon>Hygrophila</taxon>
        <taxon>Lymnaeoidea</taxon>
        <taxon>Planorbidae</taxon>
        <taxon>Biomphalaria</taxon>
    </lineage>
</organism>
<sequence length="102" mass="11345">MLIFMASPFSGRPGRSSQKLGAQRLPKNLPLPAEQQRGLHRVVVRQCRIGSSLAFSLVGVPQNKVPKTSAVSPLCKRMSTRQFYFKPEERRTLASATLYISS</sequence>
<gene>
    <name evidence="2" type="ORF">Bpfe_026018</name>
</gene>
<name>A0AAD8AY20_BIOPF</name>
<keyword evidence="3" id="KW-1185">Reference proteome</keyword>
<feature type="region of interest" description="Disordered" evidence="1">
    <location>
        <begin position="1"/>
        <end position="21"/>
    </location>
</feature>